<dbReference type="VEuPathDB" id="FungiDB:H310_11371"/>
<dbReference type="AlphaFoldDB" id="A0A3R6YR88"/>
<dbReference type="SUPFAM" id="SSF55486">
    <property type="entry name" value="Metalloproteases ('zincins'), catalytic domain"/>
    <property type="match status" value="1"/>
</dbReference>
<protein>
    <recommendedName>
        <fullName evidence="1">Oligopeptidase A N-terminal domain-containing protein</fullName>
    </recommendedName>
</protein>
<name>A0A3R6YR88_9STRA</name>
<accession>A0A3R6YR88</accession>
<evidence type="ECO:0000259" key="1">
    <source>
        <dbReference type="Pfam" id="PF19310"/>
    </source>
</evidence>
<evidence type="ECO:0000313" key="3">
    <source>
        <dbReference type="Proteomes" id="UP000285060"/>
    </source>
</evidence>
<dbReference type="Pfam" id="PF19310">
    <property type="entry name" value="TOP_N"/>
    <property type="match status" value="1"/>
</dbReference>
<feature type="non-terminal residue" evidence="2">
    <location>
        <position position="187"/>
    </location>
</feature>
<evidence type="ECO:0000313" key="2">
    <source>
        <dbReference type="EMBL" id="RHY17867.1"/>
    </source>
</evidence>
<reference evidence="2 3" key="1">
    <citation type="submission" date="2018-08" db="EMBL/GenBank/DDBJ databases">
        <title>Aphanomyces genome sequencing and annotation.</title>
        <authorList>
            <person name="Minardi D."/>
            <person name="Oidtmann B."/>
            <person name="Van Der Giezen M."/>
            <person name="Studholme D.J."/>
        </authorList>
    </citation>
    <scope>NUCLEOTIDE SEQUENCE [LARGE SCALE GENOMIC DNA]</scope>
    <source>
        <strain evidence="2 3">NJM0002</strain>
    </source>
</reference>
<sequence>MFYRHLILKGRGNTAWYVQQYILRRWSDSTRQPIWSEPDRVHQPASAAPSIDAMVNPLTRCVEDYSLPPFAQMREADIVPALRTAMAELALDLNAIEDDLSDPDADLTWESVMDRLEIIDDPLNRLWRIVIHLSYVANSPELRAAQVEVQAEVVTIQSRRAQSVEVFQAMNKLRASPQYDTYTVEQQ</sequence>
<dbReference type="Gene3D" id="1.10.1370.40">
    <property type="match status" value="1"/>
</dbReference>
<dbReference type="Proteomes" id="UP000285060">
    <property type="component" value="Unassembled WGS sequence"/>
</dbReference>
<organism evidence="2 3">
    <name type="scientific">Aphanomyces invadans</name>
    <dbReference type="NCBI Taxonomy" id="157072"/>
    <lineage>
        <taxon>Eukaryota</taxon>
        <taxon>Sar</taxon>
        <taxon>Stramenopiles</taxon>
        <taxon>Oomycota</taxon>
        <taxon>Saprolegniomycetes</taxon>
        <taxon>Saprolegniales</taxon>
        <taxon>Verrucalvaceae</taxon>
        <taxon>Aphanomyces</taxon>
    </lineage>
</organism>
<dbReference type="EMBL" id="QUSY01003349">
    <property type="protein sequence ID" value="RHY17867.1"/>
    <property type="molecule type" value="Genomic_DNA"/>
</dbReference>
<proteinExistence type="predicted"/>
<feature type="domain" description="Oligopeptidase A N-terminal" evidence="1">
    <location>
        <begin position="83"/>
        <end position="186"/>
    </location>
</feature>
<keyword evidence="3" id="KW-1185">Reference proteome</keyword>
<comment type="caution">
    <text evidence="2">The sequence shown here is derived from an EMBL/GenBank/DDBJ whole genome shotgun (WGS) entry which is preliminary data.</text>
</comment>
<gene>
    <name evidence="2" type="ORF">DYB32_010460</name>
</gene>
<dbReference type="InterPro" id="IPR045666">
    <property type="entry name" value="OpdA_N"/>
</dbReference>